<name>A0ABU6UY12_9FABA</name>
<keyword evidence="2" id="KW-1185">Reference proteome</keyword>
<protein>
    <submittedName>
        <fullName evidence="1">Uncharacterized protein</fullName>
    </submittedName>
</protein>
<gene>
    <name evidence="1" type="ORF">PIB30_097312</name>
</gene>
<comment type="caution">
    <text evidence="1">The sequence shown here is derived from an EMBL/GenBank/DDBJ whole genome shotgun (WGS) entry which is preliminary data.</text>
</comment>
<dbReference type="EMBL" id="JASCZI010123211">
    <property type="protein sequence ID" value="MED6165200.1"/>
    <property type="molecule type" value="Genomic_DNA"/>
</dbReference>
<reference evidence="1 2" key="1">
    <citation type="journal article" date="2023" name="Plants (Basel)">
        <title>Bridging the Gap: Combining Genomics and Transcriptomics Approaches to Understand Stylosanthes scabra, an Orphan Legume from the Brazilian Caatinga.</title>
        <authorList>
            <person name="Ferreira-Neto J.R.C."/>
            <person name="da Silva M.D."/>
            <person name="Binneck E."/>
            <person name="de Melo N.F."/>
            <person name="da Silva R.H."/>
            <person name="de Melo A.L.T.M."/>
            <person name="Pandolfi V."/>
            <person name="Bustamante F.O."/>
            <person name="Brasileiro-Vidal A.C."/>
            <person name="Benko-Iseppon A.M."/>
        </authorList>
    </citation>
    <scope>NUCLEOTIDE SEQUENCE [LARGE SCALE GENOMIC DNA]</scope>
    <source>
        <tissue evidence="1">Leaves</tissue>
    </source>
</reference>
<organism evidence="1 2">
    <name type="scientific">Stylosanthes scabra</name>
    <dbReference type="NCBI Taxonomy" id="79078"/>
    <lineage>
        <taxon>Eukaryota</taxon>
        <taxon>Viridiplantae</taxon>
        <taxon>Streptophyta</taxon>
        <taxon>Embryophyta</taxon>
        <taxon>Tracheophyta</taxon>
        <taxon>Spermatophyta</taxon>
        <taxon>Magnoliopsida</taxon>
        <taxon>eudicotyledons</taxon>
        <taxon>Gunneridae</taxon>
        <taxon>Pentapetalae</taxon>
        <taxon>rosids</taxon>
        <taxon>fabids</taxon>
        <taxon>Fabales</taxon>
        <taxon>Fabaceae</taxon>
        <taxon>Papilionoideae</taxon>
        <taxon>50 kb inversion clade</taxon>
        <taxon>dalbergioids sensu lato</taxon>
        <taxon>Dalbergieae</taxon>
        <taxon>Pterocarpus clade</taxon>
        <taxon>Stylosanthes</taxon>
    </lineage>
</organism>
<proteinExistence type="predicted"/>
<sequence length="139" mass="16206">MPRELPTIYRWVTRDVLGASPIRDQEYFDELKLTKVIFGGGELERRYRVEAARPGDQQRLLNPAFVALSQLHPNAWSAIRCFELVTEVLELPQDPNVFLYLFTLFSPNTEGKTKKGYMSVRPGKYRKIFGLYDDSFHDF</sequence>
<dbReference type="Proteomes" id="UP001341840">
    <property type="component" value="Unassembled WGS sequence"/>
</dbReference>
<evidence type="ECO:0000313" key="1">
    <source>
        <dbReference type="EMBL" id="MED6165200.1"/>
    </source>
</evidence>
<evidence type="ECO:0000313" key="2">
    <source>
        <dbReference type="Proteomes" id="UP001341840"/>
    </source>
</evidence>
<accession>A0ABU6UY12</accession>